<dbReference type="Pfam" id="PF00580">
    <property type="entry name" value="UvrD-helicase"/>
    <property type="match status" value="1"/>
</dbReference>
<dbReference type="Gene3D" id="3.40.50.300">
    <property type="entry name" value="P-loop containing nucleotide triphosphate hydrolases"/>
    <property type="match status" value="2"/>
</dbReference>
<keyword evidence="6" id="KW-0175">Coiled coil</keyword>
<proteinExistence type="predicted"/>
<keyword evidence="4 5" id="KW-0067">ATP-binding</keyword>
<keyword evidence="9" id="KW-1185">Reference proteome</keyword>
<dbReference type="SUPFAM" id="SSF52540">
    <property type="entry name" value="P-loop containing nucleoside triphosphate hydrolases"/>
    <property type="match status" value="1"/>
</dbReference>
<dbReference type="Gene3D" id="1.10.10.160">
    <property type="match status" value="1"/>
</dbReference>
<dbReference type="EMBL" id="PQFF01000019">
    <property type="protein sequence ID" value="RHZ88681.1"/>
    <property type="molecule type" value="Genomic_DNA"/>
</dbReference>
<keyword evidence="3 5" id="KW-0347">Helicase</keyword>
<evidence type="ECO:0000256" key="3">
    <source>
        <dbReference type="ARBA" id="ARBA00022806"/>
    </source>
</evidence>
<dbReference type="InterPro" id="IPR027417">
    <property type="entry name" value="P-loop_NTPase"/>
</dbReference>
<reference evidence="8 9" key="1">
    <citation type="submission" date="2018-08" db="EMBL/GenBank/DDBJ databases">
        <title>Genome and evolution of the arbuscular mycorrhizal fungus Diversispora epigaea (formerly Glomus versiforme) and its bacterial endosymbionts.</title>
        <authorList>
            <person name="Sun X."/>
            <person name="Fei Z."/>
            <person name="Harrison M."/>
        </authorList>
    </citation>
    <scope>NUCLEOTIDE SEQUENCE [LARGE SCALE GENOMIC DNA]</scope>
    <source>
        <strain evidence="8 9">IT104</strain>
    </source>
</reference>
<keyword evidence="1 5" id="KW-0547">Nucleotide-binding</keyword>
<evidence type="ECO:0000256" key="1">
    <source>
        <dbReference type="ARBA" id="ARBA00022741"/>
    </source>
</evidence>
<evidence type="ECO:0000256" key="5">
    <source>
        <dbReference type="PROSITE-ProRule" id="PRU00560"/>
    </source>
</evidence>
<protein>
    <recommendedName>
        <fullName evidence="7">UvrD-like helicase ATP-binding domain-containing protein</fullName>
    </recommendedName>
</protein>
<dbReference type="GO" id="GO:0016787">
    <property type="term" value="F:hydrolase activity"/>
    <property type="evidence" value="ECO:0007669"/>
    <property type="project" value="UniProtKB-UniRule"/>
</dbReference>
<feature type="coiled-coil region" evidence="6">
    <location>
        <begin position="2225"/>
        <end position="2252"/>
    </location>
</feature>
<sequence length="2258" mass="264876">MDKRLLIELLGDFSSSQNDNDQTRKILIEQCTNASKTELEEFTNELSQLLCGSSDDYLLSMQTFFLYLYNDSSCVTTHLKKWLPNFSLMIINNVILPNLQLSDIHSFRLIFHYCVEFLWRARTDKFNLNLTLQTLKRVFRTILSVYGVFGILISSAPGHHCFKRILFDFNLINQIEKDELLKAVDIIAALIEKCYEHNEISPQLSKGFTIYKACTALLKTLETHYNSKLITRKTVLAPTLQGMVKLENKEYRTKHGNENQKDVANSDSNINSAFLSTRDEQHLNLLEMKFPQKLSHLPNFLQELEQRKTNTFQKLIGFMPCISCHKRALISLYPDKYSLDIEQEMITEDSRKVSEQRLCLPFEFDKDDKLGSWDILLSEYAIRDIQILELSYGIKITEATMRKLWQISSGKWNKHDLICKVSSSRDIPVYEVDVPGNNGLRIIWQIDHGFSVRSLLFSQHVKIWAITDNQEQINSILKKLETVHKVYNEEHKRRCEFQQMSKNSVILPMFFSDELETKFIGNDQEVEVDEEQLLEVHRMLITNKFSPLSKNLIKSLVLNGPNFTFQVSKTEHEIINYPTSAIVIGRSGTGKTTSIMFRQISSYQIDQLNITSSLNGYCENFHKRQIFITVSYNLCRRVEKYFNGLLEAVAFARKTAADYNEYVRKREESDEIEEKDEILEEDDEEEELSKIPNSFRLLNDNHFPLFITYEKFSKMLEGTYGIDVLKFTKQKKHAVEDDDDDLYNNEDEEFHHRSSILNLSDASWHHFIDYNLFQKKYWPRFSDYYRKKLKCEQVFSEFAVIKGTNPDVEFLSREDYRIISTKKYPLFQNNRDEIYDLFERYEKMKSKNGDYDSTDRTLAIFRYAKTKTLVGPYIHEVFIDECQDNRIIDLALILKLFEKADSIFMAGDIAQCIAEGSSFRFEDLDTLMYKWERDRIHTIYNPPKKKPFYLNTNYRSHNGILRLAASIIDLISNFFTDSIDKLEREHGQIDGPQPVIFEGFQSETSLFDASSERKSTPKVIEFGARQVIIVRDKQTKDRLKAYKFGLVLTIYEAKGMEFDDVLLYNFFTDSDAGRKWRVILSTLGDYPKGIQTFSPEKHYILCSELKNLYVAVTRSRQHLWIFDENSDYSEPMQTYWKYNKLVKVRPSEELYTFSSLAKKSSPHDWCLQGKNFFEQQQYEQAIFCFEKSGNERLLKLADAYNKQEIARDSVNDSDEAKIETNFKSAAKAFIDCSRPAKAASCYKEIRMWQEAGDNFLKANKYNEAILAYKEDGSLFPIIIDLMQSHANEIDEKIFRRITRLINIHYRNKNDNEMSKKALSILSTQEDQIELLKDHAPEELLKVYVKNGHFSDAAKYLRSLGKFKEAAIMSSNDLDKKENIIDALCYLLHLCRVNILVDTMNNKCAHNELCKLLYDAIDIVKKVKSQSLKKSEEWYKLIEEFQLYSAYLEKDLSRVHKCIQFFQRRNDTIAEFRALNIWLKIPLQSFNTEYWHERLQHLMKLCELGYDFIDPRKNSHNQEEINKNFEEVFLVEVQDRPDKRKISFDNPLICHINEMHDNTIEDLEYWQVYNVDIVHKAISMSIASYIYELISQADQEGRKISDITSKICDEYVNCKRYNCRNQHVTPTPSILRNRITLACLQYSVMRQLETIYHCRLLVEENSKLVLKKQRKWAERLVDNHFRYQSPQSSCPEITCAAIIKLPRHTYDGLVDLSNKVWLGSEFDPSDFAKMLRCIFVLLQLRCSWGINKFHWEIKKKEKSYYYHNYTVGFENTGRYFLTVQAVAKRLALFVEYIRSNQVIMAIRHSKNFISYSLDNHEEVKIIESEAFSDLTSLMEFTTFLILAARPGYCDFCLPRSYLVNYYDSFDLNPFLICLKSENKYNIITYDQAIKGLFHQAKNLLYLMIYRKKYYTTIILRLIRLLTLICLNESGLTSLVLNLFRSLRNSLHIEKYNKYLSVTHRGHLIGILNNDLKENGFDSLVIIYYNKGGISRFSSLAKSGITMISYRNPDEFYSSLQKITTKEGVESNPPNDRISFQSTEPADGSEQNFVPMTAAFVIDDVDIDGDDGDHGDDDDEQIDAQDTAIAWFREIHDSPQAKKAAFKIQTWFRQIKNRERSRQSHYDQTLDKIYKEVKLFCKNTMREEKNKTVHKYNMLLMGQTVYTITELLKLQDRMDKTLNKLKKIINNRSSKDKEIDSCLELEDELKSTHYWNVESALKSLSTTENSEKHKEANIEWLENELQQAKDDIDKVLELIENCNK</sequence>
<dbReference type="GO" id="GO:0004386">
    <property type="term" value="F:helicase activity"/>
    <property type="evidence" value="ECO:0007669"/>
    <property type="project" value="UniProtKB-UniRule"/>
</dbReference>
<feature type="domain" description="UvrD-like helicase ATP-binding" evidence="7">
    <location>
        <begin position="564"/>
        <end position="957"/>
    </location>
</feature>
<evidence type="ECO:0000259" key="7">
    <source>
        <dbReference type="PROSITE" id="PS51198"/>
    </source>
</evidence>
<dbReference type="OrthoDB" id="3156807at2759"/>
<accession>A0A397JL70</accession>
<dbReference type="PANTHER" id="PTHR21529:SF4">
    <property type="entry name" value="TPR AND ANKYRIN REPEAT-CONTAINING PROTEIN 1"/>
    <property type="match status" value="1"/>
</dbReference>
<evidence type="ECO:0000256" key="6">
    <source>
        <dbReference type="SAM" id="Coils"/>
    </source>
</evidence>
<dbReference type="InterPro" id="IPR013986">
    <property type="entry name" value="DExx_box_DNA_helicase_dom_sf"/>
</dbReference>
<organism evidence="8 9">
    <name type="scientific">Diversispora epigaea</name>
    <dbReference type="NCBI Taxonomy" id="1348612"/>
    <lineage>
        <taxon>Eukaryota</taxon>
        <taxon>Fungi</taxon>
        <taxon>Fungi incertae sedis</taxon>
        <taxon>Mucoromycota</taxon>
        <taxon>Glomeromycotina</taxon>
        <taxon>Glomeromycetes</taxon>
        <taxon>Diversisporales</taxon>
        <taxon>Diversisporaceae</taxon>
        <taxon>Diversispora</taxon>
    </lineage>
</organism>
<dbReference type="GO" id="GO:0005524">
    <property type="term" value="F:ATP binding"/>
    <property type="evidence" value="ECO:0007669"/>
    <property type="project" value="UniProtKB-UniRule"/>
</dbReference>
<name>A0A397JL70_9GLOM</name>
<keyword evidence="2 5" id="KW-0378">Hydrolase</keyword>
<dbReference type="STRING" id="1348612.A0A397JL70"/>
<evidence type="ECO:0000313" key="9">
    <source>
        <dbReference type="Proteomes" id="UP000266861"/>
    </source>
</evidence>
<dbReference type="InterPro" id="IPR014016">
    <property type="entry name" value="UvrD-like_ATP-bd"/>
</dbReference>
<comment type="caution">
    <text evidence="8">The sequence shown here is derived from an EMBL/GenBank/DDBJ whole genome shotgun (WGS) entry which is preliminary data.</text>
</comment>
<evidence type="ECO:0000313" key="8">
    <source>
        <dbReference type="EMBL" id="RHZ88681.1"/>
    </source>
</evidence>
<evidence type="ECO:0000256" key="2">
    <source>
        <dbReference type="ARBA" id="ARBA00022801"/>
    </source>
</evidence>
<feature type="binding site" evidence="5">
    <location>
        <begin position="585"/>
        <end position="592"/>
    </location>
    <ligand>
        <name>ATP</name>
        <dbReference type="ChEBI" id="CHEBI:30616"/>
    </ligand>
</feature>
<dbReference type="InterPro" id="IPR039904">
    <property type="entry name" value="TRANK1"/>
</dbReference>
<gene>
    <name evidence="8" type="ORF">Glove_21g295</name>
</gene>
<dbReference type="PANTHER" id="PTHR21529">
    <property type="entry name" value="MAMMARY TURMOR VIRUS RECEPTOR HOMOLOG 1, 2 MTVR1, 2"/>
    <property type="match status" value="1"/>
</dbReference>
<dbReference type="Proteomes" id="UP000266861">
    <property type="component" value="Unassembled WGS sequence"/>
</dbReference>
<evidence type="ECO:0000256" key="4">
    <source>
        <dbReference type="ARBA" id="ARBA00022840"/>
    </source>
</evidence>
<dbReference type="PROSITE" id="PS51198">
    <property type="entry name" value="UVRD_HELICASE_ATP_BIND"/>
    <property type="match status" value="1"/>
</dbReference>